<evidence type="ECO:0000256" key="4">
    <source>
        <dbReference type="ARBA" id="ARBA00022989"/>
    </source>
</evidence>
<feature type="transmembrane region" description="Helical" evidence="6">
    <location>
        <begin position="252"/>
        <end position="273"/>
    </location>
</feature>
<keyword evidence="2" id="KW-1003">Cell membrane</keyword>
<dbReference type="SUPFAM" id="SSF103473">
    <property type="entry name" value="MFS general substrate transporter"/>
    <property type="match status" value="1"/>
</dbReference>
<dbReference type="InterPro" id="IPR036259">
    <property type="entry name" value="MFS_trans_sf"/>
</dbReference>
<protein>
    <submittedName>
        <fullName evidence="9">Unannotated protein</fullName>
    </submittedName>
</protein>
<feature type="transmembrane region" description="Helical" evidence="6">
    <location>
        <begin position="279"/>
        <end position="306"/>
    </location>
</feature>
<dbReference type="Gene3D" id="1.20.1250.20">
    <property type="entry name" value="MFS general substrate transporter like domains"/>
    <property type="match status" value="1"/>
</dbReference>
<dbReference type="InterPro" id="IPR020846">
    <property type="entry name" value="MFS_dom"/>
</dbReference>
<feature type="transmembrane region" description="Helical" evidence="6">
    <location>
        <begin position="50"/>
        <end position="71"/>
    </location>
</feature>
<proteinExistence type="predicted"/>
<feature type="transmembrane region" description="Helical" evidence="6">
    <location>
        <begin position="224"/>
        <end position="243"/>
    </location>
</feature>
<gene>
    <name evidence="8" type="ORF">UFOPK3427_00376</name>
    <name evidence="9" type="ORF">UFOPK4112_01319</name>
</gene>
<dbReference type="GO" id="GO:0005886">
    <property type="term" value="C:plasma membrane"/>
    <property type="evidence" value="ECO:0007669"/>
    <property type="project" value="UniProtKB-SubCell"/>
</dbReference>
<evidence type="ECO:0000313" key="9">
    <source>
        <dbReference type="EMBL" id="CAB5027308.1"/>
    </source>
</evidence>
<feature type="transmembrane region" description="Helical" evidence="6">
    <location>
        <begin position="117"/>
        <end position="136"/>
    </location>
</feature>
<evidence type="ECO:0000256" key="6">
    <source>
        <dbReference type="SAM" id="Phobius"/>
    </source>
</evidence>
<evidence type="ECO:0000259" key="7">
    <source>
        <dbReference type="PROSITE" id="PS50850"/>
    </source>
</evidence>
<keyword evidence="5 6" id="KW-0472">Membrane</keyword>
<feature type="domain" description="Major facilitator superfamily (MFS) profile" evidence="7">
    <location>
        <begin position="1"/>
        <end position="370"/>
    </location>
</feature>
<dbReference type="EMBL" id="CAFBPM010000013">
    <property type="protein sequence ID" value="CAB5027308.1"/>
    <property type="molecule type" value="Genomic_DNA"/>
</dbReference>
<feature type="transmembrane region" description="Helical" evidence="6">
    <location>
        <begin position="318"/>
        <end position="340"/>
    </location>
</feature>
<keyword evidence="4 6" id="KW-1133">Transmembrane helix</keyword>
<evidence type="ECO:0000256" key="1">
    <source>
        <dbReference type="ARBA" id="ARBA00004651"/>
    </source>
</evidence>
<dbReference type="PROSITE" id="PS50850">
    <property type="entry name" value="MFS"/>
    <property type="match status" value="1"/>
</dbReference>
<name>A0A6J7RFB8_9ZZZZ</name>
<dbReference type="PANTHER" id="PTHR23513:SF6">
    <property type="entry name" value="MAJOR FACILITATOR SUPERFAMILY ASSOCIATED DOMAIN-CONTAINING PROTEIN"/>
    <property type="match status" value="1"/>
</dbReference>
<dbReference type="InterPro" id="IPR011701">
    <property type="entry name" value="MFS"/>
</dbReference>
<dbReference type="Pfam" id="PF07690">
    <property type="entry name" value="MFS_1"/>
    <property type="match status" value="1"/>
</dbReference>
<comment type="subcellular location">
    <subcellularLocation>
        <location evidence="1">Cell membrane</location>
        <topology evidence="1">Multi-pass membrane protein</topology>
    </subcellularLocation>
</comment>
<keyword evidence="3 6" id="KW-0812">Transmembrane</keyword>
<reference evidence="9" key="1">
    <citation type="submission" date="2020-05" db="EMBL/GenBank/DDBJ databases">
        <authorList>
            <person name="Chiriac C."/>
            <person name="Salcher M."/>
            <person name="Ghai R."/>
            <person name="Kavagutti S V."/>
        </authorList>
    </citation>
    <scope>NUCLEOTIDE SEQUENCE</scope>
</reference>
<feature type="transmembrane region" description="Helical" evidence="6">
    <location>
        <begin position="191"/>
        <end position="212"/>
    </location>
</feature>
<accession>A0A6J7RFB8</accession>
<dbReference type="PANTHER" id="PTHR23513">
    <property type="entry name" value="INTEGRAL MEMBRANE EFFLUX PROTEIN-RELATED"/>
    <property type="match status" value="1"/>
</dbReference>
<dbReference type="AlphaFoldDB" id="A0A6J7RFB8"/>
<feature type="transmembrane region" description="Helical" evidence="6">
    <location>
        <begin position="346"/>
        <end position="365"/>
    </location>
</feature>
<organism evidence="9">
    <name type="scientific">freshwater metagenome</name>
    <dbReference type="NCBI Taxonomy" id="449393"/>
    <lineage>
        <taxon>unclassified sequences</taxon>
        <taxon>metagenomes</taxon>
        <taxon>ecological metagenomes</taxon>
    </lineage>
</organism>
<evidence type="ECO:0000256" key="3">
    <source>
        <dbReference type="ARBA" id="ARBA00022692"/>
    </source>
</evidence>
<sequence>MAWITTTFIIFQQTHSVLATSFPSISFYLPAVLLGPISTRLSSRFGATQLFVVSEAAVALVTLVPVAIALFGHLGTTTLLIWEFAQGSAIGLQGPSKNIVTLIFAPHGKVPEYNSQILRAIAVSAVIGFLVGGILLDTFGPFWSFALDALSSLALAAVVMPRFHDQQRNEKPETITLALPLLKTNPGLRSVFLMFAVVTVVGSIIVLFPSIADDVGKRASGLSFLNTAFVFGGLFVVGSVRFLHQRVKWGSVVWVNTIMTMLLLFLLLVAYYISSSHSLTLVIIILILLPLGFLVSLQTSILTALVQIGSPKESRSSVIELFTLLPMVIIPLSEAIIGLLADQFTVSFALASVGVALILVFVLSLKSHQKQALAEVDQQQKVFEVHPTSPFRWEGRSQDSSFHIHNAQDFKTGVRWTLAKSRQ</sequence>
<dbReference type="EMBL" id="CAFBLT010000001">
    <property type="protein sequence ID" value="CAB4864046.1"/>
    <property type="molecule type" value="Genomic_DNA"/>
</dbReference>
<evidence type="ECO:0000256" key="5">
    <source>
        <dbReference type="ARBA" id="ARBA00023136"/>
    </source>
</evidence>
<dbReference type="GO" id="GO:0022857">
    <property type="term" value="F:transmembrane transporter activity"/>
    <property type="evidence" value="ECO:0007669"/>
    <property type="project" value="InterPro"/>
</dbReference>
<evidence type="ECO:0000256" key="2">
    <source>
        <dbReference type="ARBA" id="ARBA00022475"/>
    </source>
</evidence>
<evidence type="ECO:0000313" key="8">
    <source>
        <dbReference type="EMBL" id="CAB4864046.1"/>
    </source>
</evidence>